<keyword evidence="2" id="KW-0472">Membrane</keyword>
<evidence type="ECO:0000313" key="5">
    <source>
        <dbReference type="Proteomes" id="UP000315540"/>
    </source>
</evidence>
<sequence length="53" mass="6404">MQKQSYIQKYSFERLHLWTSLTICLTFLFVFLTTFLFFVTAACFTIHCSTRRI</sequence>
<evidence type="ECO:0000259" key="3">
    <source>
        <dbReference type="Pfam" id="PF06422"/>
    </source>
</evidence>
<feature type="transmembrane region" description="Helical" evidence="2">
    <location>
        <begin position="20"/>
        <end position="46"/>
    </location>
</feature>
<proteinExistence type="predicted"/>
<feature type="domain" description="CDR ABC transporter" evidence="3">
    <location>
        <begin position="4"/>
        <end position="40"/>
    </location>
</feature>
<dbReference type="EMBL" id="VFWZ01000004">
    <property type="protein sequence ID" value="TPN85464.1"/>
    <property type="molecule type" value="Genomic_DNA"/>
</dbReference>
<dbReference type="AlphaFoldDB" id="A0A504J4P4"/>
<organism evidence="4 5">
    <name type="scientific">Aquimarina algicola</name>
    <dbReference type="NCBI Taxonomy" id="2589995"/>
    <lineage>
        <taxon>Bacteria</taxon>
        <taxon>Pseudomonadati</taxon>
        <taxon>Bacteroidota</taxon>
        <taxon>Flavobacteriia</taxon>
        <taxon>Flavobacteriales</taxon>
        <taxon>Flavobacteriaceae</taxon>
        <taxon>Aquimarina</taxon>
    </lineage>
</organism>
<dbReference type="InterPro" id="IPR010929">
    <property type="entry name" value="PDR_CDR_ABC"/>
</dbReference>
<dbReference type="Pfam" id="PF06422">
    <property type="entry name" value="PDR_CDR"/>
    <property type="match status" value="1"/>
</dbReference>
<accession>A0A504J4P4</accession>
<name>A0A504J4P4_9FLAO</name>
<dbReference type="GO" id="GO:0005524">
    <property type="term" value="F:ATP binding"/>
    <property type="evidence" value="ECO:0007669"/>
    <property type="project" value="InterPro"/>
</dbReference>
<keyword evidence="2" id="KW-0812">Transmembrane</keyword>
<evidence type="ECO:0000313" key="4">
    <source>
        <dbReference type="EMBL" id="TPN85464.1"/>
    </source>
</evidence>
<keyword evidence="1" id="KW-0813">Transport</keyword>
<protein>
    <recommendedName>
        <fullName evidence="3">CDR ABC transporter domain-containing protein</fullName>
    </recommendedName>
</protein>
<keyword evidence="2" id="KW-1133">Transmembrane helix</keyword>
<dbReference type="GO" id="GO:0016020">
    <property type="term" value="C:membrane"/>
    <property type="evidence" value="ECO:0007669"/>
    <property type="project" value="InterPro"/>
</dbReference>
<comment type="caution">
    <text evidence="4">The sequence shown here is derived from an EMBL/GenBank/DDBJ whole genome shotgun (WGS) entry which is preliminary data.</text>
</comment>
<evidence type="ECO:0000256" key="2">
    <source>
        <dbReference type="SAM" id="Phobius"/>
    </source>
</evidence>
<reference evidence="4 5" key="1">
    <citation type="submission" date="2019-06" db="EMBL/GenBank/DDBJ databases">
        <authorList>
            <person name="Meng X."/>
        </authorList>
    </citation>
    <scope>NUCLEOTIDE SEQUENCE [LARGE SCALE GENOMIC DNA]</scope>
    <source>
        <strain evidence="4 5">M625</strain>
    </source>
</reference>
<dbReference type="GO" id="GO:0042626">
    <property type="term" value="F:ATPase-coupled transmembrane transporter activity"/>
    <property type="evidence" value="ECO:0007669"/>
    <property type="project" value="InterPro"/>
</dbReference>
<gene>
    <name evidence="4" type="ORF">FHK87_15240</name>
</gene>
<keyword evidence="5" id="KW-1185">Reference proteome</keyword>
<dbReference type="Proteomes" id="UP000315540">
    <property type="component" value="Unassembled WGS sequence"/>
</dbReference>
<evidence type="ECO:0000256" key="1">
    <source>
        <dbReference type="ARBA" id="ARBA00022448"/>
    </source>
</evidence>